<dbReference type="InterPro" id="IPR018247">
    <property type="entry name" value="EF_Hand_1_Ca_BS"/>
</dbReference>
<dbReference type="GO" id="GO:0016460">
    <property type="term" value="C:myosin II complex"/>
    <property type="evidence" value="ECO:0007669"/>
    <property type="project" value="TreeGrafter"/>
</dbReference>
<dbReference type="SMART" id="SM00054">
    <property type="entry name" value="EFh"/>
    <property type="match status" value="4"/>
</dbReference>
<dbReference type="AlphaFoldDB" id="A0A8D2LWG7"/>
<evidence type="ECO:0000256" key="5">
    <source>
        <dbReference type="ARBA" id="ARBA00022837"/>
    </source>
</evidence>
<dbReference type="InterPro" id="IPR011992">
    <property type="entry name" value="EF-hand-dom_pair"/>
</dbReference>
<dbReference type="PROSITE" id="PS50222">
    <property type="entry name" value="EF_HAND_2"/>
    <property type="match status" value="4"/>
</dbReference>
<dbReference type="Proteomes" id="UP000694545">
    <property type="component" value="Unplaced"/>
</dbReference>
<reference evidence="7" key="2">
    <citation type="submission" date="2025-09" db="UniProtKB">
        <authorList>
            <consortium name="Ensembl"/>
        </authorList>
    </citation>
    <scope>IDENTIFICATION</scope>
</reference>
<dbReference type="SUPFAM" id="SSF47473">
    <property type="entry name" value="EF-hand"/>
    <property type="match status" value="1"/>
</dbReference>
<evidence type="ECO:0000256" key="4">
    <source>
        <dbReference type="ARBA" id="ARBA00022737"/>
    </source>
</evidence>
<comment type="function">
    <text evidence="1">May be involved in the cellular control mechanism of the secretion of toxins from the gland into the venom.</text>
</comment>
<feature type="domain" description="EF-hand" evidence="6">
    <location>
        <begin position="80"/>
        <end position="115"/>
    </location>
</feature>
<organism evidence="7 8">
    <name type="scientific">Varanus komodoensis</name>
    <name type="common">Komodo dragon</name>
    <dbReference type="NCBI Taxonomy" id="61221"/>
    <lineage>
        <taxon>Eukaryota</taxon>
        <taxon>Metazoa</taxon>
        <taxon>Chordata</taxon>
        <taxon>Craniata</taxon>
        <taxon>Vertebrata</taxon>
        <taxon>Euteleostomi</taxon>
        <taxon>Lepidosauria</taxon>
        <taxon>Squamata</taxon>
        <taxon>Bifurcata</taxon>
        <taxon>Unidentata</taxon>
        <taxon>Episquamata</taxon>
        <taxon>Toxicofera</taxon>
        <taxon>Anguimorpha</taxon>
        <taxon>Paleoanguimorpha</taxon>
        <taxon>Varanoidea</taxon>
        <taxon>Varanidae</taxon>
        <taxon>Varanus</taxon>
    </lineage>
</organism>
<dbReference type="PROSITE" id="PS00018">
    <property type="entry name" value="EF_HAND_1"/>
    <property type="match status" value="2"/>
</dbReference>
<dbReference type="Pfam" id="PF13499">
    <property type="entry name" value="EF-hand_7"/>
    <property type="match status" value="1"/>
</dbReference>
<evidence type="ECO:0000259" key="6">
    <source>
        <dbReference type="PROSITE" id="PS50222"/>
    </source>
</evidence>
<dbReference type="Pfam" id="PF13833">
    <property type="entry name" value="EF-hand_8"/>
    <property type="match status" value="1"/>
</dbReference>
<evidence type="ECO:0000313" key="8">
    <source>
        <dbReference type="Proteomes" id="UP000694545"/>
    </source>
</evidence>
<feature type="domain" description="EF-hand" evidence="6">
    <location>
        <begin position="189"/>
        <end position="223"/>
    </location>
</feature>
<keyword evidence="3" id="KW-0479">Metal-binding</keyword>
<reference evidence="7" key="1">
    <citation type="submission" date="2025-08" db="UniProtKB">
        <authorList>
            <consortium name="Ensembl"/>
        </authorList>
    </citation>
    <scope>IDENTIFICATION</scope>
</reference>
<evidence type="ECO:0000256" key="2">
    <source>
        <dbReference type="ARBA" id="ARBA00017715"/>
    </source>
</evidence>
<dbReference type="Gene3D" id="1.10.238.10">
    <property type="entry name" value="EF-hand"/>
    <property type="match status" value="2"/>
</dbReference>
<name>A0A8D2LWG7_VARKO</name>
<feature type="domain" description="EF-hand" evidence="6">
    <location>
        <begin position="153"/>
        <end position="188"/>
    </location>
</feature>
<dbReference type="PANTHER" id="PTHR23048">
    <property type="entry name" value="MYOSIN LIGHT CHAIN 1, 3"/>
    <property type="match status" value="1"/>
</dbReference>
<dbReference type="FunFam" id="1.10.238.10:FF:000001">
    <property type="entry name" value="Calmodulin 1"/>
    <property type="match status" value="1"/>
</dbReference>
<evidence type="ECO:0000313" key="7">
    <source>
        <dbReference type="Ensembl" id="ENSVKKP00000028338.1"/>
    </source>
</evidence>
<dbReference type="InterPro" id="IPR002048">
    <property type="entry name" value="EF_hand_dom"/>
</dbReference>
<dbReference type="CDD" id="cd00051">
    <property type="entry name" value="EFh"/>
    <property type="match status" value="2"/>
</dbReference>
<evidence type="ECO:0000256" key="1">
    <source>
        <dbReference type="ARBA" id="ARBA00002793"/>
    </source>
</evidence>
<dbReference type="InterPro" id="IPR050230">
    <property type="entry name" value="CALM/Myosin/TropC-like"/>
</dbReference>
<evidence type="ECO:0000256" key="3">
    <source>
        <dbReference type="ARBA" id="ARBA00022723"/>
    </source>
</evidence>
<accession>A0A8D2LWG7</accession>
<dbReference type="OMA" id="GRIAFKN"/>
<protein>
    <recommendedName>
        <fullName evidence="2">Calglandulin</fullName>
    </recommendedName>
</protein>
<proteinExistence type="predicted"/>
<sequence>MREYWGTFPKVQKIAEPSTGPTVFRVACALSRPLPCPLAPLPSAYSAHASRPCENVACCKAAGGGGQRRRTGPKLELSAAQKQQMREAFDLLDSDGTGTIGVKDLKVCIRALGFEPSKEEIKKIVFDVDKEGLGKIGFDAFYSVMTQKMSEVDPKEEILKAFKLFEDPESGRISFKNLKRIATEIGENLTDEELQEMITEADLDGDGEVSEHEFVKMMKRHDY</sequence>
<keyword evidence="8" id="KW-1185">Reference proteome</keyword>
<dbReference type="PANTHER" id="PTHR23048:SF59">
    <property type="entry name" value="EF-HAND SUPERFAMILY PROTEIN"/>
    <property type="match status" value="1"/>
</dbReference>
<feature type="domain" description="EF-hand" evidence="6">
    <location>
        <begin position="116"/>
        <end position="151"/>
    </location>
</feature>
<keyword evidence="4" id="KW-0677">Repeat</keyword>
<dbReference type="GO" id="GO:0005509">
    <property type="term" value="F:calcium ion binding"/>
    <property type="evidence" value="ECO:0007669"/>
    <property type="project" value="InterPro"/>
</dbReference>
<dbReference type="Ensembl" id="ENSVKKT00000029016.1">
    <property type="protein sequence ID" value="ENSVKKP00000028338.1"/>
    <property type="gene ID" value="ENSVKKG00000018338.1"/>
</dbReference>
<keyword evidence="5" id="KW-0106">Calcium</keyword>